<dbReference type="PANTHER" id="PTHR42850:SF4">
    <property type="entry name" value="ZINC-DEPENDENT ENDOPOLYPHOSPHATASE"/>
    <property type="match status" value="1"/>
</dbReference>
<sequence length="419" mass="46789">MSYRIAFAALLSLTLCFYLFSSAFLDTTKNIWHSFTNAATGARVPDFSHFPPQPRTLSAVEFPINAPGKRVLIVGDLHGMYDPFRALLDKLDYKPASDTLIHVGDIVAKGPHHGSMNVLKYMASHNITGVRGNHDQKVIEWRAWLDWINQTNGGALWLAELHAAAEEEDPDDPEEWAEKRLKNDRTRWSKKIPDGWKLLSDHYRVARDMSASDFRYISSLPLALHAPQAHVLIAHAGILPSDPNYKPSHRRQPLARIPSLPAGLDTPDDKIATLRRLQEAALFTKVPQNTDPWVTLNMRGVLDDNTVTRGKKGTPWAEIWNRDMGNCAGFDPKHRFEARPSKDELPCFPATVVYGHAASRGLDVNRHSVGLDSACVTGHRLSALVVDAKLQNTPPLEVRKKKTIQFGEGSAQIIDVKCD</sequence>
<evidence type="ECO:0000313" key="4">
    <source>
        <dbReference type="Proteomes" id="UP000815677"/>
    </source>
</evidence>
<proteinExistence type="predicted"/>
<dbReference type="PANTHER" id="PTHR42850">
    <property type="entry name" value="METALLOPHOSPHOESTERASE"/>
    <property type="match status" value="1"/>
</dbReference>
<dbReference type="InterPro" id="IPR029052">
    <property type="entry name" value="Metallo-depent_PP-like"/>
</dbReference>
<gene>
    <name evidence="3" type="ORF">MCHLO_00665</name>
</gene>
<dbReference type="InterPro" id="IPR004843">
    <property type="entry name" value="Calcineurin-like_PHP"/>
</dbReference>
<feature type="signal peptide" evidence="1">
    <location>
        <begin position="1"/>
        <end position="23"/>
    </location>
</feature>
<dbReference type="Proteomes" id="UP000815677">
    <property type="component" value="Unassembled WGS sequence"/>
</dbReference>
<dbReference type="InterPro" id="IPR050126">
    <property type="entry name" value="Ap4A_hydrolase"/>
</dbReference>
<protein>
    <submittedName>
        <fullName evidence="3">Phosphoric monoester hydrolase</fullName>
    </submittedName>
</protein>
<organism evidence="3 4">
    <name type="scientific">Mycena chlorophos</name>
    <name type="common">Agaric fungus</name>
    <name type="synonym">Agaricus chlorophos</name>
    <dbReference type="NCBI Taxonomy" id="658473"/>
    <lineage>
        <taxon>Eukaryota</taxon>
        <taxon>Fungi</taxon>
        <taxon>Dikarya</taxon>
        <taxon>Basidiomycota</taxon>
        <taxon>Agaricomycotina</taxon>
        <taxon>Agaricomycetes</taxon>
        <taxon>Agaricomycetidae</taxon>
        <taxon>Agaricales</taxon>
        <taxon>Marasmiineae</taxon>
        <taxon>Mycenaceae</taxon>
        <taxon>Mycena</taxon>
    </lineage>
</organism>
<dbReference type="GO" id="GO:0016787">
    <property type="term" value="F:hydrolase activity"/>
    <property type="evidence" value="ECO:0007669"/>
    <property type="project" value="UniProtKB-KW"/>
</dbReference>
<evidence type="ECO:0000259" key="2">
    <source>
        <dbReference type="Pfam" id="PF00149"/>
    </source>
</evidence>
<dbReference type="EMBL" id="DF838442">
    <property type="protein sequence ID" value="GAT42972.1"/>
    <property type="molecule type" value="Genomic_DNA"/>
</dbReference>
<dbReference type="Gene3D" id="3.60.21.10">
    <property type="match status" value="1"/>
</dbReference>
<reference evidence="3" key="1">
    <citation type="submission" date="2014-09" db="EMBL/GenBank/DDBJ databases">
        <title>Genome sequence of the luminous mushroom Mycena chlorophos for searching fungal bioluminescence genes.</title>
        <authorList>
            <person name="Tanaka Y."/>
            <person name="Kasuga D."/>
            <person name="Oba Y."/>
            <person name="Hase S."/>
            <person name="Sato K."/>
            <person name="Oba Y."/>
            <person name="Sakakibara Y."/>
        </authorList>
    </citation>
    <scope>NUCLEOTIDE SEQUENCE</scope>
</reference>
<feature type="domain" description="Calcineurin-like phosphoesterase" evidence="2">
    <location>
        <begin position="70"/>
        <end position="148"/>
    </location>
</feature>
<accession>A0ABQ0KWC0</accession>
<evidence type="ECO:0000313" key="3">
    <source>
        <dbReference type="EMBL" id="GAT42972.1"/>
    </source>
</evidence>
<keyword evidence="3" id="KW-0378">Hydrolase</keyword>
<evidence type="ECO:0000256" key="1">
    <source>
        <dbReference type="SAM" id="SignalP"/>
    </source>
</evidence>
<dbReference type="Pfam" id="PF00149">
    <property type="entry name" value="Metallophos"/>
    <property type="match status" value="1"/>
</dbReference>
<name>A0ABQ0KWC0_MYCCL</name>
<keyword evidence="4" id="KW-1185">Reference proteome</keyword>
<dbReference type="SUPFAM" id="SSF56300">
    <property type="entry name" value="Metallo-dependent phosphatases"/>
    <property type="match status" value="1"/>
</dbReference>
<feature type="chain" id="PRO_5046807675" evidence="1">
    <location>
        <begin position="24"/>
        <end position="419"/>
    </location>
</feature>
<keyword evidence="1" id="KW-0732">Signal</keyword>